<dbReference type="Proteomes" id="UP000036000">
    <property type="component" value="Chromosome"/>
</dbReference>
<proteinExistence type="predicted"/>
<evidence type="ECO:0000313" key="2">
    <source>
        <dbReference type="Proteomes" id="UP000036000"/>
    </source>
</evidence>
<dbReference type="KEGG" id="lko:ABN16_04820"/>
<gene>
    <name evidence="1" type="ORF">ABN16_04820</name>
</gene>
<keyword evidence="2" id="KW-1185">Reference proteome</keyword>
<protein>
    <submittedName>
        <fullName evidence="1">Antitoxin of toxin-antitoxin stability system</fullName>
    </submittedName>
</protein>
<name>A0AAC8UU11_9LACO</name>
<dbReference type="AlphaFoldDB" id="A0AAC8UU11"/>
<evidence type="ECO:0000313" key="1">
    <source>
        <dbReference type="EMBL" id="AKP64386.1"/>
    </source>
</evidence>
<organism evidence="1 2">
    <name type="scientific">Levilactobacillus koreensis</name>
    <dbReference type="NCBI Taxonomy" id="637971"/>
    <lineage>
        <taxon>Bacteria</taxon>
        <taxon>Bacillati</taxon>
        <taxon>Bacillota</taxon>
        <taxon>Bacilli</taxon>
        <taxon>Lactobacillales</taxon>
        <taxon>Lactobacillaceae</taxon>
        <taxon>Levilactobacillus</taxon>
    </lineage>
</organism>
<dbReference type="EMBL" id="CP012033">
    <property type="protein sequence ID" value="AKP64386.1"/>
    <property type="molecule type" value="Genomic_DNA"/>
</dbReference>
<accession>A0AAC8UU11</accession>
<dbReference type="NCBIfam" id="NF047400">
    <property type="entry name" value="MazE_PemI_antitoxin"/>
    <property type="match status" value="1"/>
</dbReference>
<reference evidence="1 2" key="1">
    <citation type="submission" date="2015-07" db="EMBL/GenBank/DDBJ databases">
        <title>Lactobacillus korensis/26-25/ whole genome sequencing.</title>
        <authorList>
            <person name="Kim M.K."/>
            <person name="Im W.-T."/>
            <person name="Srinivasan S."/>
            <person name="Lee J.-J."/>
        </authorList>
    </citation>
    <scope>NUCLEOTIDE SEQUENCE [LARGE SCALE GENOMIC DNA]</scope>
    <source>
        <strain evidence="1 2">26-25</strain>
    </source>
</reference>
<sequence length="75" mass="8386">MAVKARKVGNSTVLTVPAEIKVADEYDVYQGRDGQIVYTPKERNPFLNPEFIATHDLTQKEEFGGHLVGNEIPQD</sequence>
<dbReference type="RefSeq" id="WP_048733380.1">
    <property type="nucleotide sequence ID" value="NZ_CP012033.1"/>
</dbReference>